<sequence length="100" mass="11403">MLEKGITSPLTVFTFPIHMCIENEEEIVKWMYTDEVIRSPNLIGSTPLLTSRDCDGIEQNEIVLNMTQEECVELYGVHTPACEDEDLVGMACDDKEFIHH</sequence>
<dbReference type="EMBL" id="UYRV01104999">
    <property type="protein sequence ID" value="VDN20415.1"/>
    <property type="molecule type" value="Genomic_DNA"/>
</dbReference>
<proteinExistence type="predicted"/>
<accession>A0A3P7LTI7</accession>
<gene>
    <name evidence="1" type="ORF">CGOC_LOCUS8809</name>
</gene>
<dbReference type="AlphaFoldDB" id="A0A3P7LTI7"/>
<dbReference type="Proteomes" id="UP000271889">
    <property type="component" value="Unassembled WGS sequence"/>
</dbReference>
<evidence type="ECO:0000313" key="1">
    <source>
        <dbReference type="EMBL" id="VDN20415.1"/>
    </source>
</evidence>
<organism evidence="1 2">
    <name type="scientific">Cylicostephanus goldi</name>
    <name type="common">Nematode worm</name>
    <dbReference type="NCBI Taxonomy" id="71465"/>
    <lineage>
        <taxon>Eukaryota</taxon>
        <taxon>Metazoa</taxon>
        <taxon>Ecdysozoa</taxon>
        <taxon>Nematoda</taxon>
        <taxon>Chromadorea</taxon>
        <taxon>Rhabditida</taxon>
        <taxon>Rhabditina</taxon>
        <taxon>Rhabditomorpha</taxon>
        <taxon>Strongyloidea</taxon>
        <taxon>Strongylidae</taxon>
        <taxon>Cylicostephanus</taxon>
    </lineage>
</organism>
<protein>
    <submittedName>
        <fullName evidence="1">Uncharacterized protein</fullName>
    </submittedName>
</protein>
<evidence type="ECO:0000313" key="2">
    <source>
        <dbReference type="Proteomes" id="UP000271889"/>
    </source>
</evidence>
<keyword evidence="2" id="KW-1185">Reference proteome</keyword>
<name>A0A3P7LTI7_CYLGO</name>
<reference evidence="1 2" key="1">
    <citation type="submission" date="2018-11" db="EMBL/GenBank/DDBJ databases">
        <authorList>
            <consortium name="Pathogen Informatics"/>
        </authorList>
    </citation>
    <scope>NUCLEOTIDE SEQUENCE [LARGE SCALE GENOMIC DNA]</scope>
</reference>